<evidence type="ECO:0000313" key="1">
    <source>
        <dbReference type="EMBL" id="GMI34495.1"/>
    </source>
</evidence>
<name>A0A9W7L6T6_9STRA</name>
<sequence>MRSKRVIVVGGTAGTGKSTIIREMKRIGGPHVTLLTSNNHQAASLGGFTCHSAFGCTPTKIASDPGRFKKLENQKVVIIDESQQIPQNVVCYMIKCFFELNSDTTFVFFLDSAQVAFPRPGAPPFVSFLLGEVTKGSAAHTAKTVSVCYQWLVKQRRAAEGTLQHQLVDAFTNHDRVRVLDQLRCLDKLGGTPGRDARYVVVTNSECAAHVSKVAWVSGSKWVCNTLMMPISAQSKVNDRNFISANPKLHLVEKNDELVQCLLKGGPCRFVKSTFGFNTNAYAVLAEPEGVNKLRATDTEFMVKNGIIGTQKEFVFVGFSKSCGSVRGTYQRLSCGVKFGVQSPSHEHRAVIATRKAGVAETVMYDVELSLSQNSISFCFFMVKTSRLPYPSKSPSKVSSGKMVVAVEQSLPEAGWGKGGVDLAKEFALQPLFVDVFLLKQSVCVTANGVVGEQFSSDVVTDSTVFLKNWNGGGNQTGSESQAFIICSRLKST</sequence>
<reference evidence="1" key="1">
    <citation type="submission" date="2022-07" db="EMBL/GenBank/DDBJ databases">
        <title>Genome analysis of Parmales, a sister group of diatoms, reveals the evolutionary specialization of diatoms from phago-mixotrophs to photoautotrophs.</title>
        <authorList>
            <person name="Ban H."/>
            <person name="Sato S."/>
            <person name="Yoshikawa S."/>
            <person name="Kazumasa Y."/>
            <person name="Nakamura Y."/>
            <person name="Ichinomiya M."/>
            <person name="Saitoh K."/>
            <person name="Sato N."/>
            <person name="Blanc-Mathieu R."/>
            <person name="Endo H."/>
            <person name="Kuwata A."/>
            <person name="Ogata H."/>
        </authorList>
    </citation>
    <scope>NUCLEOTIDE SEQUENCE</scope>
</reference>
<organism evidence="1 2">
    <name type="scientific">Triparma retinervis</name>
    <dbReference type="NCBI Taxonomy" id="2557542"/>
    <lineage>
        <taxon>Eukaryota</taxon>
        <taxon>Sar</taxon>
        <taxon>Stramenopiles</taxon>
        <taxon>Ochrophyta</taxon>
        <taxon>Bolidophyceae</taxon>
        <taxon>Parmales</taxon>
        <taxon>Triparmaceae</taxon>
        <taxon>Triparma</taxon>
    </lineage>
</organism>
<dbReference type="InterPro" id="IPR027417">
    <property type="entry name" value="P-loop_NTPase"/>
</dbReference>
<dbReference type="OrthoDB" id="10543671at2759"/>
<protein>
    <submittedName>
        <fullName evidence="1">Uncharacterized protein</fullName>
    </submittedName>
</protein>
<dbReference type="Gene3D" id="3.40.50.300">
    <property type="entry name" value="P-loop containing nucleotide triphosphate hydrolases"/>
    <property type="match status" value="1"/>
</dbReference>
<accession>A0A9W7L6T6</accession>
<evidence type="ECO:0000313" key="2">
    <source>
        <dbReference type="Proteomes" id="UP001165082"/>
    </source>
</evidence>
<keyword evidence="2" id="KW-1185">Reference proteome</keyword>
<dbReference type="AlphaFoldDB" id="A0A9W7L6T6"/>
<dbReference type="SUPFAM" id="SSF52540">
    <property type="entry name" value="P-loop containing nucleoside triphosphate hydrolases"/>
    <property type="match status" value="1"/>
</dbReference>
<proteinExistence type="predicted"/>
<gene>
    <name evidence="1" type="ORF">TrRE_jg1352</name>
</gene>
<dbReference type="Proteomes" id="UP001165082">
    <property type="component" value="Unassembled WGS sequence"/>
</dbReference>
<feature type="non-terminal residue" evidence="1">
    <location>
        <position position="493"/>
    </location>
</feature>
<comment type="caution">
    <text evidence="1">The sequence shown here is derived from an EMBL/GenBank/DDBJ whole genome shotgun (WGS) entry which is preliminary data.</text>
</comment>
<dbReference type="EMBL" id="BRXZ01007818">
    <property type="protein sequence ID" value="GMI34495.1"/>
    <property type="molecule type" value="Genomic_DNA"/>
</dbReference>